<keyword evidence="3 6" id="KW-0547">Nucleotide-binding</keyword>
<dbReference type="Pfam" id="PF00400">
    <property type="entry name" value="WD40"/>
    <property type="match status" value="7"/>
</dbReference>
<feature type="repeat" description="WD" evidence="5">
    <location>
        <begin position="379"/>
        <end position="420"/>
    </location>
</feature>
<accession>A0ABP3EMN3</accession>
<keyword evidence="8" id="KW-0472">Membrane</keyword>
<name>A0ABP3EMN3_9ACTN</name>
<dbReference type="SMART" id="SM00220">
    <property type="entry name" value="S_TKc"/>
    <property type="match status" value="1"/>
</dbReference>
<evidence type="ECO:0000256" key="7">
    <source>
        <dbReference type="SAM" id="MobiDB-lite"/>
    </source>
</evidence>
<keyword evidence="2" id="KW-0677">Repeat</keyword>
<evidence type="ECO:0000259" key="9">
    <source>
        <dbReference type="PROSITE" id="PS50011"/>
    </source>
</evidence>
<evidence type="ECO:0000313" key="10">
    <source>
        <dbReference type="EMBL" id="GAA0266892.1"/>
    </source>
</evidence>
<evidence type="ECO:0000256" key="3">
    <source>
        <dbReference type="ARBA" id="ARBA00022741"/>
    </source>
</evidence>
<dbReference type="InterPro" id="IPR036322">
    <property type="entry name" value="WD40_repeat_dom_sf"/>
</dbReference>
<feature type="repeat" description="WD" evidence="5">
    <location>
        <begin position="594"/>
        <end position="635"/>
    </location>
</feature>
<keyword evidence="1 5" id="KW-0853">WD repeat</keyword>
<dbReference type="InterPro" id="IPR001680">
    <property type="entry name" value="WD40_rpt"/>
</dbReference>
<feature type="repeat" description="WD" evidence="5">
    <location>
        <begin position="422"/>
        <end position="454"/>
    </location>
</feature>
<feature type="region of interest" description="Disordered" evidence="7">
    <location>
        <begin position="447"/>
        <end position="466"/>
    </location>
</feature>
<dbReference type="PROSITE" id="PS00108">
    <property type="entry name" value="PROTEIN_KINASE_ST"/>
    <property type="match status" value="1"/>
</dbReference>
<feature type="repeat" description="WD" evidence="5">
    <location>
        <begin position="637"/>
        <end position="671"/>
    </location>
</feature>
<dbReference type="PANTHER" id="PTHR19848">
    <property type="entry name" value="WD40 REPEAT PROTEIN"/>
    <property type="match status" value="1"/>
</dbReference>
<dbReference type="InterPro" id="IPR015943">
    <property type="entry name" value="WD40/YVTN_repeat-like_dom_sf"/>
</dbReference>
<keyword evidence="4 6" id="KW-0067">ATP-binding</keyword>
<reference evidence="11" key="1">
    <citation type="journal article" date="2019" name="Int. J. Syst. Evol. Microbiol.">
        <title>The Global Catalogue of Microorganisms (GCM) 10K type strain sequencing project: providing services to taxonomists for standard genome sequencing and annotation.</title>
        <authorList>
            <consortium name="The Broad Institute Genomics Platform"/>
            <consortium name="The Broad Institute Genome Sequencing Center for Infectious Disease"/>
            <person name="Wu L."/>
            <person name="Ma J."/>
        </authorList>
    </citation>
    <scope>NUCLEOTIDE SEQUENCE [LARGE SCALE GENOMIC DNA]</scope>
    <source>
        <strain evidence="11">JCM 10425</strain>
    </source>
</reference>
<dbReference type="Gene3D" id="1.10.510.10">
    <property type="entry name" value="Transferase(Phosphotransferase) domain 1"/>
    <property type="match status" value="1"/>
</dbReference>
<keyword evidence="8" id="KW-0812">Transmembrane</keyword>
<comment type="caution">
    <text evidence="10">The sequence shown here is derived from an EMBL/GenBank/DDBJ whole genome shotgun (WGS) entry which is preliminary data.</text>
</comment>
<dbReference type="CDD" id="cd00200">
    <property type="entry name" value="WD40"/>
    <property type="match status" value="1"/>
</dbReference>
<dbReference type="InterPro" id="IPR017441">
    <property type="entry name" value="Protein_kinase_ATP_BS"/>
</dbReference>
<dbReference type="Pfam" id="PF00069">
    <property type="entry name" value="Pkinase"/>
    <property type="match status" value="1"/>
</dbReference>
<dbReference type="RefSeq" id="WP_344652481.1">
    <property type="nucleotide sequence ID" value="NZ_BAAAGX010000026.1"/>
</dbReference>
<dbReference type="Gene3D" id="3.30.200.20">
    <property type="entry name" value="Phosphorylase Kinase, domain 1"/>
    <property type="match status" value="1"/>
</dbReference>
<feature type="repeat" description="WD" evidence="5">
    <location>
        <begin position="465"/>
        <end position="506"/>
    </location>
</feature>
<dbReference type="SUPFAM" id="SSF50978">
    <property type="entry name" value="WD40 repeat-like"/>
    <property type="match status" value="1"/>
</dbReference>
<dbReference type="PRINTS" id="PR00320">
    <property type="entry name" value="GPROTEINBRPT"/>
</dbReference>
<dbReference type="InterPro" id="IPR011009">
    <property type="entry name" value="Kinase-like_dom_sf"/>
</dbReference>
<dbReference type="PROSITE" id="PS00107">
    <property type="entry name" value="PROTEIN_KINASE_ATP"/>
    <property type="match status" value="1"/>
</dbReference>
<evidence type="ECO:0000256" key="6">
    <source>
        <dbReference type="PROSITE-ProRule" id="PRU10141"/>
    </source>
</evidence>
<proteinExistence type="predicted"/>
<dbReference type="PROSITE" id="PS50294">
    <property type="entry name" value="WD_REPEATS_REGION"/>
    <property type="match status" value="7"/>
</dbReference>
<dbReference type="PROSITE" id="PS50082">
    <property type="entry name" value="WD_REPEATS_2"/>
    <property type="match status" value="7"/>
</dbReference>
<dbReference type="InterPro" id="IPR008271">
    <property type="entry name" value="Ser/Thr_kinase_AS"/>
</dbReference>
<dbReference type="InterPro" id="IPR019775">
    <property type="entry name" value="WD40_repeat_CS"/>
</dbReference>
<evidence type="ECO:0000313" key="11">
    <source>
        <dbReference type="Proteomes" id="UP001500967"/>
    </source>
</evidence>
<evidence type="ECO:0000256" key="1">
    <source>
        <dbReference type="ARBA" id="ARBA00022574"/>
    </source>
</evidence>
<dbReference type="PROSITE" id="PS00678">
    <property type="entry name" value="WD_REPEATS_1"/>
    <property type="match status" value="3"/>
</dbReference>
<dbReference type="PANTHER" id="PTHR19848:SF8">
    <property type="entry name" value="F-BOX AND WD REPEAT DOMAIN CONTAINING 7"/>
    <property type="match status" value="1"/>
</dbReference>
<dbReference type="Gene3D" id="2.130.10.10">
    <property type="entry name" value="YVTN repeat-like/Quinoprotein amine dehydrogenase"/>
    <property type="match status" value="3"/>
</dbReference>
<evidence type="ECO:0000256" key="8">
    <source>
        <dbReference type="SAM" id="Phobius"/>
    </source>
</evidence>
<organism evidence="10 11">
    <name type="scientific">Cryptosporangium japonicum</name>
    <dbReference type="NCBI Taxonomy" id="80872"/>
    <lineage>
        <taxon>Bacteria</taxon>
        <taxon>Bacillati</taxon>
        <taxon>Actinomycetota</taxon>
        <taxon>Actinomycetes</taxon>
        <taxon>Cryptosporangiales</taxon>
        <taxon>Cryptosporangiaceae</taxon>
        <taxon>Cryptosporangium</taxon>
    </lineage>
</organism>
<dbReference type="SMART" id="SM00320">
    <property type="entry name" value="WD40"/>
    <property type="match status" value="7"/>
</dbReference>
<feature type="repeat" description="WD" evidence="5">
    <location>
        <begin position="551"/>
        <end position="592"/>
    </location>
</feature>
<dbReference type="CDD" id="cd14014">
    <property type="entry name" value="STKc_PknB_like"/>
    <property type="match status" value="1"/>
</dbReference>
<dbReference type="SUPFAM" id="SSF56112">
    <property type="entry name" value="Protein kinase-like (PK-like)"/>
    <property type="match status" value="1"/>
</dbReference>
<evidence type="ECO:0000256" key="4">
    <source>
        <dbReference type="ARBA" id="ARBA00022840"/>
    </source>
</evidence>
<keyword evidence="11" id="KW-1185">Reference proteome</keyword>
<feature type="transmembrane region" description="Helical" evidence="8">
    <location>
        <begin position="327"/>
        <end position="349"/>
    </location>
</feature>
<sequence length="671" mass="70514">MLIDRTEIERVLPGYEIGGQIGRGGFGLVFTARHRRLDTIRAVKVIATAEVDELELSRRFLAEAQVMTALDHPHLVRVFEYAEDGPLHLLVMEYLAGGTLTQRLRTTVHPREACAWALALADGLQAVHDRGVAHRDIKPDNVLFTAAGAPKLADFGIAKVMEGTAMPTSGLLGTPLYMAPEQFLGAPVGPRTDVYSLGATLYRTLSGRAPFGPDLSLAAIVRHQLEMPPAPLEDTPPTIAGVVFRALAKDPAERPASAHSFAAELARAAREDFGAGWIAASEVPLRVAPGLLLDEPAPPEPVTELVREPPTVVVGGPTRPRRRLWPLVAAGVALVALVLTAGYAGALIADPGEGRSAAPTASASPTPAVATIATLVHTFTGHTDSVYGLVYDAAHHRLISAGNDRSVRYWDIATGKATGPARPGQHESVLGLAASSDGRVLASGNGDNTVQLWDPATGRPSGPPLTGHTDQVNSVAVSADGRRVASGGGDHTVRLWDPATRRPIGKPLIGHTKPVVWVTFSPDGRLLASAGADRTVRLWDVATGTQLGTPLLGHTDEVLTVAFSPDGKRLASGGRDTTVRLWDVGAHRQIGAAITGHTTKVTTVAFSPDGSLLASAGGDVALGLWDPRTGAPISLVATDHHDTIFTMAFSPDGKRLATGSADDTVKLWELS</sequence>
<dbReference type="InterPro" id="IPR020472">
    <property type="entry name" value="WD40_PAC1"/>
</dbReference>
<keyword evidence="8" id="KW-1133">Transmembrane helix</keyword>
<feature type="repeat" description="WD" evidence="5">
    <location>
        <begin position="508"/>
        <end position="549"/>
    </location>
</feature>
<evidence type="ECO:0000256" key="5">
    <source>
        <dbReference type="PROSITE-ProRule" id="PRU00221"/>
    </source>
</evidence>
<dbReference type="PROSITE" id="PS50011">
    <property type="entry name" value="PROTEIN_KINASE_DOM"/>
    <property type="match status" value="1"/>
</dbReference>
<gene>
    <name evidence="10" type="ORF">GCM10009539_62140</name>
</gene>
<dbReference type="Proteomes" id="UP001500967">
    <property type="component" value="Unassembled WGS sequence"/>
</dbReference>
<dbReference type="EMBL" id="BAAAGX010000026">
    <property type="protein sequence ID" value="GAA0266892.1"/>
    <property type="molecule type" value="Genomic_DNA"/>
</dbReference>
<feature type="domain" description="Protein kinase" evidence="9">
    <location>
        <begin position="15"/>
        <end position="266"/>
    </location>
</feature>
<protein>
    <recommendedName>
        <fullName evidence="9">Protein kinase domain-containing protein</fullName>
    </recommendedName>
</protein>
<evidence type="ECO:0000256" key="2">
    <source>
        <dbReference type="ARBA" id="ARBA00022737"/>
    </source>
</evidence>
<dbReference type="InterPro" id="IPR000719">
    <property type="entry name" value="Prot_kinase_dom"/>
</dbReference>
<feature type="binding site" evidence="6">
    <location>
        <position position="44"/>
    </location>
    <ligand>
        <name>ATP</name>
        <dbReference type="ChEBI" id="CHEBI:30616"/>
    </ligand>
</feature>